<evidence type="ECO:0000256" key="5">
    <source>
        <dbReference type="ARBA" id="ARBA00048267"/>
    </source>
</evidence>
<evidence type="ECO:0000313" key="11">
    <source>
        <dbReference type="EMBL" id="KXS31154.1"/>
    </source>
</evidence>
<keyword evidence="3 6" id="KW-0597">Phosphoprotein</keyword>
<dbReference type="InterPro" id="IPR035909">
    <property type="entry name" value="CheB_C"/>
</dbReference>
<dbReference type="GO" id="GO:0050568">
    <property type="term" value="F:protein-glutamine glutaminase activity"/>
    <property type="evidence" value="ECO:0007669"/>
    <property type="project" value="UniProtKB-UniRule"/>
</dbReference>
<dbReference type="EC" id="3.1.1.61" evidence="6"/>
<dbReference type="AlphaFoldDB" id="A0A139BQ87"/>
<keyword evidence="2 6" id="KW-0145">Chemotaxis</keyword>
<reference evidence="11 12" key="2">
    <citation type="submission" date="2016-03" db="EMBL/GenBank/DDBJ databases">
        <title>New uncultured bacterium of the family Gallionellaceae from acid mine drainage: description and reconstruction of genome based on metagenomic analysis of microbial community.</title>
        <authorList>
            <person name="Kadnikov V."/>
            <person name="Ivasenko D."/>
            <person name="Beletsky A."/>
            <person name="Mardanov A."/>
            <person name="Danilova E."/>
            <person name="Pimenov N."/>
            <person name="Karnachuk O."/>
            <person name="Ravin N."/>
        </authorList>
    </citation>
    <scope>NUCLEOTIDE SEQUENCE [LARGE SCALE GENOMIC DNA]</scope>
    <source>
        <strain evidence="11">ShG14-8</strain>
    </source>
</reference>
<evidence type="ECO:0000313" key="12">
    <source>
        <dbReference type="Proteomes" id="UP000070578"/>
    </source>
</evidence>
<evidence type="ECO:0000256" key="2">
    <source>
        <dbReference type="ARBA" id="ARBA00022500"/>
    </source>
</evidence>
<dbReference type="PROSITE" id="PS50122">
    <property type="entry name" value="CHEB"/>
    <property type="match status" value="1"/>
</dbReference>
<name>A0A139BQ87_9PROT</name>
<feature type="active site" evidence="6 7">
    <location>
        <position position="312"/>
    </location>
</feature>
<dbReference type="InterPro" id="IPR000673">
    <property type="entry name" value="Sig_transdc_resp-reg_Me-estase"/>
</dbReference>
<dbReference type="PANTHER" id="PTHR42872:SF6">
    <property type="entry name" value="PROTEIN-GLUTAMATE METHYLESTERASE_PROTEIN-GLUTAMINE GLUTAMINASE"/>
    <property type="match status" value="1"/>
</dbReference>
<dbReference type="Pfam" id="PF01339">
    <property type="entry name" value="CheB_methylest"/>
    <property type="match status" value="1"/>
</dbReference>
<comment type="catalytic activity">
    <reaction evidence="5 6">
        <text>[protein]-L-glutamate 5-O-methyl ester + H2O = L-glutamyl-[protein] + methanol + H(+)</text>
        <dbReference type="Rhea" id="RHEA:23236"/>
        <dbReference type="Rhea" id="RHEA-COMP:10208"/>
        <dbReference type="Rhea" id="RHEA-COMP:10311"/>
        <dbReference type="ChEBI" id="CHEBI:15377"/>
        <dbReference type="ChEBI" id="CHEBI:15378"/>
        <dbReference type="ChEBI" id="CHEBI:17790"/>
        <dbReference type="ChEBI" id="CHEBI:29973"/>
        <dbReference type="ChEBI" id="CHEBI:82795"/>
        <dbReference type="EC" id="3.1.1.61"/>
    </reaction>
</comment>
<feature type="domain" description="Response regulatory" evidence="9">
    <location>
        <begin position="22"/>
        <end position="140"/>
    </location>
</feature>
<comment type="caution">
    <text evidence="11">The sequence shown here is derived from an EMBL/GenBank/DDBJ whole genome shotgun (WGS) entry which is preliminary data.</text>
</comment>
<feature type="modified residue" description="4-aspartylphosphate" evidence="6 8">
    <location>
        <position position="73"/>
    </location>
</feature>
<dbReference type="InterPro" id="IPR011006">
    <property type="entry name" value="CheY-like_superfamily"/>
</dbReference>
<comment type="PTM">
    <text evidence="6">Phosphorylated by CheA. Phosphorylation of the N-terminal regulatory domain activates the methylesterase activity.</text>
</comment>
<evidence type="ECO:0000256" key="7">
    <source>
        <dbReference type="PROSITE-ProRule" id="PRU00050"/>
    </source>
</evidence>
<dbReference type="InterPro" id="IPR008248">
    <property type="entry name" value="CheB-like"/>
</dbReference>
<keyword evidence="4 6" id="KW-0378">Hydrolase</keyword>
<feature type="active site" evidence="6 7">
    <location>
        <position position="192"/>
    </location>
</feature>
<dbReference type="Gene3D" id="3.40.50.180">
    <property type="entry name" value="Methylesterase CheB, C-terminal domain"/>
    <property type="match status" value="1"/>
</dbReference>
<dbReference type="GO" id="GO:0008984">
    <property type="term" value="F:protein-glutamate methylesterase activity"/>
    <property type="evidence" value="ECO:0007669"/>
    <property type="project" value="UniProtKB-UniRule"/>
</dbReference>
<feature type="domain" description="CheB-type methylesterase" evidence="10">
    <location>
        <begin position="181"/>
        <end position="370"/>
    </location>
</feature>
<dbReference type="GO" id="GO:0006935">
    <property type="term" value="P:chemotaxis"/>
    <property type="evidence" value="ECO:0007669"/>
    <property type="project" value="UniProtKB-UniRule"/>
</dbReference>
<dbReference type="GO" id="GO:0000156">
    <property type="term" value="F:phosphorelay response regulator activity"/>
    <property type="evidence" value="ECO:0007669"/>
    <property type="project" value="InterPro"/>
</dbReference>
<feature type="active site" evidence="6 7">
    <location>
        <position position="219"/>
    </location>
</feature>
<dbReference type="CDD" id="cd16432">
    <property type="entry name" value="CheB_Rec"/>
    <property type="match status" value="1"/>
</dbReference>
<dbReference type="SMART" id="SM00448">
    <property type="entry name" value="REC"/>
    <property type="match status" value="1"/>
</dbReference>
<dbReference type="Proteomes" id="UP000070578">
    <property type="component" value="Unassembled WGS sequence"/>
</dbReference>
<dbReference type="EMBL" id="LSLI01000095">
    <property type="protein sequence ID" value="KXS31154.1"/>
    <property type="molecule type" value="Genomic_DNA"/>
</dbReference>
<comment type="subcellular location">
    <subcellularLocation>
        <location evidence="6">Cytoplasm</location>
    </subcellularLocation>
</comment>
<evidence type="ECO:0000256" key="1">
    <source>
        <dbReference type="ARBA" id="ARBA00022490"/>
    </source>
</evidence>
<comment type="domain">
    <text evidence="6">Contains a C-terminal catalytic domain, and an N-terminal region which modulates catalytic activity.</text>
</comment>
<keyword evidence="1 6" id="KW-0963">Cytoplasm</keyword>
<dbReference type="PATRIC" id="fig|1796491.3.peg.2971"/>
<dbReference type="EC" id="3.5.1.44" evidence="6"/>
<evidence type="ECO:0000256" key="6">
    <source>
        <dbReference type="HAMAP-Rule" id="MF_00099"/>
    </source>
</evidence>
<comment type="catalytic activity">
    <reaction evidence="6">
        <text>L-glutaminyl-[protein] + H2O = L-glutamyl-[protein] + NH4(+)</text>
        <dbReference type="Rhea" id="RHEA:16441"/>
        <dbReference type="Rhea" id="RHEA-COMP:10207"/>
        <dbReference type="Rhea" id="RHEA-COMP:10208"/>
        <dbReference type="ChEBI" id="CHEBI:15377"/>
        <dbReference type="ChEBI" id="CHEBI:28938"/>
        <dbReference type="ChEBI" id="CHEBI:29973"/>
        <dbReference type="ChEBI" id="CHEBI:30011"/>
        <dbReference type="EC" id="3.5.1.44"/>
    </reaction>
</comment>
<accession>A0A139BQ87</accession>
<sequence length="373" mass="39812">MGTGSHVNSVPKLHKEATKLIKVMVVEDSPVVREFLVYILGSDPGIRVVGTANNGEEALEAVKRYRPDVITMDIHMPKMDGLEATRRIMETEPVPIVIVSGSTDTHENTKTFRAMEAGALAVLARPAGIGQPNHESTSRELVQTVKLMSEVKVVRRWPQTRRELVLPSAAQALADKPASVPANVKVIALGASTGGPPVLQTILAMLPRDFPLPVLIVQHMASGFITSFVEWLAQSSGLPVHVAMHGELILPGHVYVAPDECQMKVERGGKIVLTHDVPENGLRPSVSYLFRSLAAVYGGDAVAGLLTGMGRDGAEELRLLREKGATTFAQDKDSSVVHGMPGEAIKLDAATFILAPDKIAGVLTGLANGKSGM</sequence>
<dbReference type="PROSITE" id="PS50110">
    <property type="entry name" value="RESPONSE_REGULATORY"/>
    <property type="match status" value="1"/>
</dbReference>
<reference evidence="11 12" key="1">
    <citation type="submission" date="2016-02" db="EMBL/GenBank/DDBJ databases">
        <authorList>
            <person name="Wen L."/>
            <person name="He K."/>
            <person name="Yang H."/>
        </authorList>
    </citation>
    <scope>NUCLEOTIDE SEQUENCE [LARGE SCALE GENOMIC DNA]</scope>
    <source>
        <strain evidence="11">ShG14-8</strain>
    </source>
</reference>
<comment type="similarity">
    <text evidence="6">Belongs to the CheB family.</text>
</comment>
<dbReference type="HAMAP" id="MF_00099">
    <property type="entry name" value="CheB_chemtxs"/>
    <property type="match status" value="1"/>
</dbReference>
<dbReference type="PANTHER" id="PTHR42872">
    <property type="entry name" value="PROTEIN-GLUTAMATE METHYLESTERASE/PROTEIN-GLUTAMINE GLUTAMINASE"/>
    <property type="match status" value="1"/>
</dbReference>
<proteinExistence type="inferred from homology"/>
<evidence type="ECO:0000256" key="3">
    <source>
        <dbReference type="ARBA" id="ARBA00022553"/>
    </source>
</evidence>
<dbReference type="Gene3D" id="3.40.50.2300">
    <property type="match status" value="1"/>
</dbReference>
<dbReference type="GO" id="GO:0005737">
    <property type="term" value="C:cytoplasm"/>
    <property type="evidence" value="ECO:0007669"/>
    <property type="project" value="UniProtKB-SubCell"/>
</dbReference>
<dbReference type="PIRSF" id="PIRSF000876">
    <property type="entry name" value="RR_chemtxs_CheB"/>
    <property type="match status" value="1"/>
</dbReference>
<evidence type="ECO:0000259" key="9">
    <source>
        <dbReference type="PROSITE" id="PS50110"/>
    </source>
</evidence>
<dbReference type="SUPFAM" id="SSF52738">
    <property type="entry name" value="Methylesterase CheB, C-terminal domain"/>
    <property type="match status" value="1"/>
</dbReference>
<dbReference type="NCBIfam" id="NF001965">
    <property type="entry name" value="PRK00742.1"/>
    <property type="match status" value="1"/>
</dbReference>
<dbReference type="SUPFAM" id="SSF52172">
    <property type="entry name" value="CheY-like"/>
    <property type="match status" value="1"/>
</dbReference>
<evidence type="ECO:0000256" key="8">
    <source>
        <dbReference type="PROSITE-ProRule" id="PRU00169"/>
    </source>
</evidence>
<comment type="function">
    <text evidence="6">Involved in chemotaxis. Part of a chemotaxis signal transduction system that modulates chemotaxis in response to various stimuli. Catalyzes the demethylation of specific methylglutamate residues introduced into the chemoreceptors (methyl-accepting chemotaxis proteins or MCP) by CheR. Also mediates the irreversible deamidation of specific glutamine residues to glutamic acid.</text>
</comment>
<dbReference type="Pfam" id="PF00072">
    <property type="entry name" value="Response_reg"/>
    <property type="match status" value="1"/>
</dbReference>
<dbReference type="NCBIfam" id="NF009206">
    <property type="entry name" value="PRK12555.1"/>
    <property type="match status" value="1"/>
</dbReference>
<protein>
    <recommendedName>
        <fullName evidence="6">Protein-glutamate methylesterase/protein-glutamine glutaminase</fullName>
        <ecNumber evidence="6">3.1.1.61</ecNumber>
        <ecNumber evidence="6">3.5.1.44</ecNumber>
    </recommendedName>
</protein>
<dbReference type="CDD" id="cd17541">
    <property type="entry name" value="REC_CheB-like"/>
    <property type="match status" value="1"/>
</dbReference>
<evidence type="ECO:0000256" key="4">
    <source>
        <dbReference type="ARBA" id="ARBA00022801"/>
    </source>
</evidence>
<gene>
    <name evidence="6" type="primary">cheB</name>
    <name evidence="11" type="ORF">AWT59_2719</name>
</gene>
<organism evidence="11 12">
    <name type="scientific">Candidatus Gallionella acididurans</name>
    <dbReference type="NCBI Taxonomy" id="1796491"/>
    <lineage>
        <taxon>Bacteria</taxon>
        <taxon>Pseudomonadati</taxon>
        <taxon>Pseudomonadota</taxon>
        <taxon>Betaproteobacteria</taxon>
        <taxon>Nitrosomonadales</taxon>
        <taxon>Gallionellaceae</taxon>
        <taxon>Gallionella</taxon>
    </lineage>
</organism>
<evidence type="ECO:0000259" key="10">
    <source>
        <dbReference type="PROSITE" id="PS50122"/>
    </source>
</evidence>
<dbReference type="InterPro" id="IPR001789">
    <property type="entry name" value="Sig_transdc_resp-reg_receiver"/>
</dbReference>